<dbReference type="Proteomes" id="UP000095286">
    <property type="component" value="Unplaced"/>
</dbReference>
<name>A0AC35TZ47_9BILA</name>
<evidence type="ECO:0000313" key="2">
    <source>
        <dbReference type="WBParaSite" id="RSKR_0000560400.1"/>
    </source>
</evidence>
<protein>
    <submittedName>
        <fullName evidence="2">Ribosome biogenesis protein BOP1 homolog</fullName>
    </submittedName>
</protein>
<organism evidence="1 2">
    <name type="scientific">Rhabditophanes sp. KR3021</name>
    <dbReference type="NCBI Taxonomy" id="114890"/>
    <lineage>
        <taxon>Eukaryota</taxon>
        <taxon>Metazoa</taxon>
        <taxon>Ecdysozoa</taxon>
        <taxon>Nematoda</taxon>
        <taxon>Chromadorea</taxon>
        <taxon>Rhabditida</taxon>
        <taxon>Tylenchina</taxon>
        <taxon>Panagrolaimomorpha</taxon>
        <taxon>Strongyloidoidea</taxon>
        <taxon>Alloionematidae</taxon>
        <taxon>Rhabditophanes</taxon>
    </lineage>
</organism>
<dbReference type="WBParaSite" id="RSKR_0000560400.1">
    <property type="protein sequence ID" value="RSKR_0000560400.1"/>
    <property type="gene ID" value="RSKR_0000560400"/>
</dbReference>
<evidence type="ECO:0000313" key="1">
    <source>
        <dbReference type="Proteomes" id="UP000095286"/>
    </source>
</evidence>
<reference evidence="2" key="1">
    <citation type="submission" date="2016-11" db="UniProtKB">
        <authorList>
            <consortium name="WormBaseParasite"/>
        </authorList>
    </citation>
    <scope>IDENTIFICATION</scope>
    <source>
        <strain evidence="2">KR3021</strain>
    </source>
</reference>
<sequence length="686" mass="78715">MVKRKSVSKANLLFVKEDLLKKENGVEKVVQEGYDDTVDEIPRKPIQIDDFESSDEEDLRNTMGNVPVEWYNEYNHIGYDKHGKPIIKPENKDELDIFLDKMENPDYWKTVFDRQTGSSHVLTDEQLTKIMNLSQGNYPDVGYNPYEKFHDLCSSQVSIHPIDNRPEHKRSFIPSLVEKRMVSKMVHAIKMGWTKPWSVRQQEKEDAKNKEIIYDLWAEPANESLSKMERWRIRNRLEAPKCALPNHKESYNPPAEYLLDANELKIWENTEPELRKDNFVPRKFESYRRVPFYEDFYKERSERCLDLACAPRVKKDRLNISPKDLLPDLPDPKDLQPFPTKLAFYMTGHTGQVRSISVEPEVGELLASGGEDGTVKIWSIIDGRCLKTFNMGAPVTCVDFCPNPQRTLILVACESKQVTVLNTECGDKLLISQTTEFLKSLDISALNDENDNEGISVMWTLDKKNNVKLTLQNNIKQVIWHAKGDYFSTVSFVDSSDAVYIHQLSKAKSQKPFSKNKGAIQAVLFHPKEPTFFVATQQHIRVYDLARCVLQKKLHTGTRWASCLAIEPFGNNIFVGGLDCRFAWLDMQLSRRPWKLVKHHKGAIRGIAYHKSYPLLATVSDDCNAFIYHANAPDDLMSENELIPVKKLGGHKVEGSKLSILGATFHSKEPWLFTCGADGKIGFYSY</sequence>
<accession>A0AC35TZ47</accession>
<proteinExistence type="predicted"/>